<gene>
    <name evidence="1" type="ORF">DYU11_18330</name>
</gene>
<dbReference type="Proteomes" id="UP000283523">
    <property type="component" value="Unassembled WGS sequence"/>
</dbReference>
<protein>
    <submittedName>
        <fullName evidence="1">Uncharacterized protein</fullName>
    </submittedName>
</protein>
<reference evidence="1 2" key="1">
    <citation type="submission" date="2018-08" db="EMBL/GenBank/DDBJ databases">
        <title>Fibrisoma montanum sp. nov., isolated from Danxia mountain soil.</title>
        <authorList>
            <person name="Huang Y."/>
        </authorList>
    </citation>
    <scope>NUCLEOTIDE SEQUENCE [LARGE SCALE GENOMIC DNA]</scope>
    <source>
        <strain evidence="1 2">HYT19</strain>
    </source>
</reference>
<organism evidence="1 2">
    <name type="scientific">Fibrisoma montanum</name>
    <dbReference type="NCBI Taxonomy" id="2305895"/>
    <lineage>
        <taxon>Bacteria</taxon>
        <taxon>Pseudomonadati</taxon>
        <taxon>Bacteroidota</taxon>
        <taxon>Cytophagia</taxon>
        <taxon>Cytophagales</taxon>
        <taxon>Spirosomataceae</taxon>
        <taxon>Fibrisoma</taxon>
    </lineage>
</organism>
<dbReference type="EMBL" id="QXED01000005">
    <property type="protein sequence ID" value="RIV21364.1"/>
    <property type="molecule type" value="Genomic_DNA"/>
</dbReference>
<name>A0A418M672_9BACT</name>
<proteinExistence type="predicted"/>
<comment type="caution">
    <text evidence="1">The sequence shown here is derived from an EMBL/GenBank/DDBJ whole genome shotgun (WGS) entry which is preliminary data.</text>
</comment>
<accession>A0A418M672</accession>
<evidence type="ECO:0000313" key="1">
    <source>
        <dbReference type="EMBL" id="RIV21364.1"/>
    </source>
</evidence>
<evidence type="ECO:0000313" key="2">
    <source>
        <dbReference type="Proteomes" id="UP000283523"/>
    </source>
</evidence>
<dbReference type="AlphaFoldDB" id="A0A418M672"/>
<keyword evidence="2" id="KW-1185">Reference proteome</keyword>
<sequence length="150" mass="17741">MKHRYTITSTSFEGELTFTYNEEGILTGFFNDATLSEKHLDWLHRNFPVVQVLLERMAGNSETLTIRLTTNEVTFEQFWEAYNYKVDKQEAKKAFDKLTKDEQIKAFETIPSYNFYLMMRPNTNRLYPATYLRGKFENDYKSLAKATQQS</sequence>